<evidence type="ECO:0008006" key="4">
    <source>
        <dbReference type="Google" id="ProtNLM"/>
    </source>
</evidence>
<dbReference type="AlphaFoldDB" id="A0A024QDF8"/>
<sequence>MQLGKWLLISAFLFTLIGCGTDSALDPPSKQRNEDIDLSEISTDQSISQEPSNRAKDILSHYDQITTIKAVNSDKEILIAIEIKHMERFKLAKIREQLTKEMKEEFDNLKVELSTDKKIVMELDKLEKNLKKQVYPKKDLQKKLNKLVEFSKEQT</sequence>
<dbReference type="PROSITE" id="PS51257">
    <property type="entry name" value="PROKAR_LIPOPROTEIN"/>
    <property type="match status" value="1"/>
</dbReference>
<dbReference type="OrthoDB" id="2967160at2"/>
<keyword evidence="3" id="KW-1185">Reference proteome</keyword>
<dbReference type="EMBL" id="CCDP010000001">
    <property type="protein sequence ID" value="CDQ40297.1"/>
    <property type="molecule type" value="Genomic_DNA"/>
</dbReference>
<reference evidence="3" key="2">
    <citation type="submission" date="2014-05" db="EMBL/GenBank/DDBJ databases">
        <title>Draft genome sequence of Virgibacillus massiliensis Vm-5.</title>
        <authorList>
            <person name="Khelaifia S."/>
            <person name="Croce O."/>
            <person name="Lagier J.C."/>
            <person name="Raoult D."/>
        </authorList>
    </citation>
    <scope>NUCLEOTIDE SEQUENCE [LARGE SCALE GENOMIC DNA]</scope>
    <source>
        <strain evidence="3">Vm-5</strain>
    </source>
</reference>
<protein>
    <recommendedName>
        <fullName evidence="4">Sporulation lipoprotein YhcN/YlaJ (Spore_YhcN_YlaJ)</fullName>
    </recommendedName>
</protein>
<proteinExistence type="predicted"/>
<evidence type="ECO:0000256" key="1">
    <source>
        <dbReference type="SAM" id="SignalP"/>
    </source>
</evidence>
<organism evidence="2 3">
    <name type="scientific">Virgibacillus massiliensis</name>
    <dbReference type="NCBI Taxonomy" id="1462526"/>
    <lineage>
        <taxon>Bacteria</taxon>
        <taxon>Bacillati</taxon>
        <taxon>Bacillota</taxon>
        <taxon>Bacilli</taxon>
        <taxon>Bacillales</taxon>
        <taxon>Bacillaceae</taxon>
        <taxon>Virgibacillus</taxon>
    </lineage>
</organism>
<feature type="chain" id="PRO_5039278868" description="Sporulation lipoprotein YhcN/YlaJ (Spore_YhcN_YlaJ)" evidence="1">
    <location>
        <begin position="25"/>
        <end position="155"/>
    </location>
</feature>
<comment type="caution">
    <text evidence="2">The sequence shown here is derived from an EMBL/GenBank/DDBJ whole genome shotgun (WGS) entry which is preliminary data.</text>
</comment>
<evidence type="ECO:0000313" key="2">
    <source>
        <dbReference type="EMBL" id="CDQ40297.1"/>
    </source>
</evidence>
<dbReference type="RefSeq" id="WP_021291761.1">
    <property type="nucleotide sequence ID" value="NZ_BNER01000004.1"/>
</dbReference>
<evidence type="ECO:0000313" key="3">
    <source>
        <dbReference type="Proteomes" id="UP000028875"/>
    </source>
</evidence>
<dbReference type="STRING" id="1462526.BN990_02617"/>
<reference evidence="2 3" key="1">
    <citation type="submission" date="2014-03" db="EMBL/GenBank/DDBJ databases">
        <authorList>
            <person name="Urmite Genomes U."/>
        </authorList>
    </citation>
    <scope>NUCLEOTIDE SEQUENCE [LARGE SCALE GENOMIC DNA]</scope>
    <source>
        <strain evidence="2 3">Vm-5</strain>
    </source>
</reference>
<gene>
    <name evidence="2" type="ORF">BN990_02617</name>
</gene>
<dbReference type="Proteomes" id="UP000028875">
    <property type="component" value="Unassembled WGS sequence"/>
</dbReference>
<accession>A0A024QDF8</accession>
<feature type="signal peptide" evidence="1">
    <location>
        <begin position="1"/>
        <end position="24"/>
    </location>
</feature>
<name>A0A024QDF8_9BACI</name>
<dbReference type="eggNOG" id="ENOG5033399">
    <property type="taxonomic scope" value="Bacteria"/>
</dbReference>
<keyword evidence="1" id="KW-0732">Signal</keyword>